<dbReference type="Proteomes" id="UP000681720">
    <property type="component" value="Unassembled WGS sequence"/>
</dbReference>
<reference evidence="2" key="1">
    <citation type="submission" date="2021-02" db="EMBL/GenBank/DDBJ databases">
        <authorList>
            <person name="Nowell W R."/>
        </authorList>
    </citation>
    <scope>NUCLEOTIDE SEQUENCE</scope>
</reference>
<dbReference type="EMBL" id="CAJOBJ010141016">
    <property type="protein sequence ID" value="CAF4762947.1"/>
    <property type="molecule type" value="Genomic_DNA"/>
</dbReference>
<proteinExistence type="predicted"/>
<dbReference type="GO" id="GO:0006914">
    <property type="term" value="P:autophagy"/>
    <property type="evidence" value="ECO:0007669"/>
    <property type="project" value="InterPro"/>
</dbReference>
<dbReference type="GO" id="GO:0005737">
    <property type="term" value="C:cytoplasm"/>
    <property type="evidence" value="ECO:0007669"/>
    <property type="project" value="TreeGrafter"/>
</dbReference>
<dbReference type="InterPro" id="IPR048382">
    <property type="entry name" value="BCAS3_WD40"/>
</dbReference>
<name>A0A8S2ZWD1_9BILA</name>
<dbReference type="EMBL" id="CAJOBH010114254">
    <property type="protein sequence ID" value="CAF4677559.1"/>
    <property type="molecule type" value="Genomic_DNA"/>
</dbReference>
<feature type="domain" description="BCAS3 WD40" evidence="1">
    <location>
        <begin position="1"/>
        <end position="65"/>
    </location>
</feature>
<dbReference type="SUPFAM" id="SSF50978">
    <property type="entry name" value="WD40 repeat-like"/>
    <property type="match status" value="1"/>
</dbReference>
<evidence type="ECO:0000259" key="1">
    <source>
        <dbReference type="Pfam" id="PF21034"/>
    </source>
</evidence>
<evidence type="ECO:0000313" key="2">
    <source>
        <dbReference type="EMBL" id="CAF4677559.1"/>
    </source>
</evidence>
<dbReference type="AlphaFoldDB" id="A0A8S2ZWD1"/>
<gene>
    <name evidence="2" type="ORF">BYL167_LOCUS43217</name>
    <name evidence="3" type="ORF">GIL414_LOCUS45627</name>
</gene>
<evidence type="ECO:0000313" key="4">
    <source>
        <dbReference type="Proteomes" id="UP000681967"/>
    </source>
</evidence>
<protein>
    <recommendedName>
        <fullName evidence="1">BCAS3 WD40 domain-containing protein</fullName>
    </recommendedName>
</protein>
<dbReference type="InterPro" id="IPR045142">
    <property type="entry name" value="BCAS3-like"/>
</dbReference>
<sequence>IIAHFQAHNESIGYLQFNPSGHLLVTCDTSGHYFNVLEIQASPYRCTRTFIKHLYTLFRGDTDCRGDT</sequence>
<dbReference type="Pfam" id="PF21034">
    <property type="entry name" value="BCAS3_WD40"/>
    <property type="match status" value="1"/>
</dbReference>
<comment type="caution">
    <text evidence="2">The sequence shown here is derived from an EMBL/GenBank/DDBJ whole genome shotgun (WGS) entry which is preliminary data.</text>
</comment>
<accession>A0A8S2ZWD1</accession>
<dbReference type="Proteomes" id="UP000681967">
    <property type="component" value="Unassembled WGS sequence"/>
</dbReference>
<organism evidence="2 4">
    <name type="scientific">Rotaria magnacalcarata</name>
    <dbReference type="NCBI Taxonomy" id="392030"/>
    <lineage>
        <taxon>Eukaryota</taxon>
        <taxon>Metazoa</taxon>
        <taxon>Spiralia</taxon>
        <taxon>Gnathifera</taxon>
        <taxon>Rotifera</taxon>
        <taxon>Eurotatoria</taxon>
        <taxon>Bdelloidea</taxon>
        <taxon>Philodinida</taxon>
        <taxon>Philodinidae</taxon>
        <taxon>Rotaria</taxon>
    </lineage>
</organism>
<dbReference type="PANTHER" id="PTHR13268:SF0">
    <property type="entry name" value="BCAS3 MICROTUBULE ASSOCIATED CELL MIGRATION FACTOR"/>
    <property type="match status" value="1"/>
</dbReference>
<evidence type="ECO:0000313" key="3">
    <source>
        <dbReference type="EMBL" id="CAF4762947.1"/>
    </source>
</evidence>
<dbReference type="InterPro" id="IPR036322">
    <property type="entry name" value="WD40_repeat_dom_sf"/>
</dbReference>
<dbReference type="GO" id="GO:0042594">
    <property type="term" value="P:response to starvation"/>
    <property type="evidence" value="ECO:0007669"/>
    <property type="project" value="TreeGrafter"/>
</dbReference>
<dbReference type="PANTHER" id="PTHR13268">
    <property type="entry name" value="BREAST CARCINOMA AMPLIFIED SEQUENCE 3"/>
    <property type="match status" value="1"/>
</dbReference>
<feature type="non-terminal residue" evidence="2">
    <location>
        <position position="1"/>
    </location>
</feature>